<dbReference type="AlphaFoldDB" id="A0A6P1QT30"/>
<dbReference type="Pfam" id="PF00293">
    <property type="entry name" value="NUDIX"/>
    <property type="match status" value="1"/>
</dbReference>
<dbReference type="Proteomes" id="UP000464318">
    <property type="component" value="Chromosome"/>
</dbReference>
<dbReference type="PANTHER" id="PTHR43222">
    <property type="entry name" value="NUDIX HYDROLASE 23"/>
    <property type="match status" value="1"/>
</dbReference>
<dbReference type="InterPro" id="IPR000086">
    <property type="entry name" value="NUDIX_hydrolase_dom"/>
</dbReference>
<gene>
    <name evidence="1" type="ORF">DBX24_03130</name>
</gene>
<evidence type="ECO:0000313" key="1">
    <source>
        <dbReference type="EMBL" id="QHN64959.1"/>
    </source>
</evidence>
<dbReference type="EMBL" id="CP029149">
    <property type="protein sequence ID" value="QHN64959.1"/>
    <property type="molecule type" value="Genomic_DNA"/>
</dbReference>
<organism evidence="1 2">
    <name type="scientific">Bergeyella cardium</name>
    <dbReference type="NCBI Taxonomy" id="1585976"/>
    <lineage>
        <taxon>Bacteria</taxon>
        <taxon>Pseudomonadati</taxon>
        <taxon>Bacteroidota</taxon>
        <taxon>Flavobacteriia</taxon>
        <taxon>Flavobacteriales</taxon>
        <taxon>Weeksellaceae</taxon>
        <taxon>Bergeyella</taxon>
    </lineage>
</organism>
<evidence type="ECO:0000313" key="2">
    <source>
        <dbReference type="Proteomes" id="UP000464318"/>
    </source>
</evidence>
<protein>
    <submittedName>
        <fullName evidence="1">NUDIX domain-containing protein</fullName>
    </submittedName>
</protein>
<dbReference type="SUPFAM" id="SSF55811">
    <property type="entry name" value="Nudix"/>
    <property type="match status" value="1"/>
</dbReference>
<dbReference type="CDD" id="cd04681">
    <property type="entry name" value="NUDIX_Hydrolase"/>
    <property type="match status" value="1"/>
</dbReference>
<sequence length="172" mass="19949">MKELQYCPKCGNKTLQFNEINKLSCTDCDFVLYHNCAAAVAVILRCRDEIFFTKRSQEPKSGMLDLSGGFVDPNESAEETCKRELMEELQLPIDVSRLRILGTRPNVYHFKGIDYNTMDIFFEYEVKEKFLPTLELSEVSDGIWVKISNLDFSSLAFDSQRNFLRTWVEPFS</sequence>
<dbReference type="KEGG" id="bcad:DBX24_03130"/>
<dbReference type="PANTHER" id="PTHR43222:SF2">
    <property type="entry name" value="NUDIX HYDROLASE 23, CHLOROPLASTIC"/>
    <property type="match status" value="1"/>
</dbReference>
<dbReference type="Gene3D" id="3.90.79.10">
    <property type="entry name" value="Nucleoside Triphosphate Pyrophosphohydrolase"/>
    <property type="match status" value="1"/>
</dbReference>
<accession>A0A6P1QT30</accession>
<dbReference type="InterPro" id="IPR015797">
    <property type="entry name" value="NUDIX_hydrolase-like_dom_sf"/>
</dbReference>
<name>A0A6P1QT30_9FLAO</name>
<proteinExistence type="predicted"/>
<dbReference type="PROSITE" id="PS51462">
    <property type="entry name" value="NUDIX"/>
    <property type="match status" value="1"/>
</dbReference>
<reference evidence="1 2" key="1">
    <citation type="submission" date="2018-04" db="EMBL/GenBank/DDBJ databases">
        <title>Characteristic and Complete Genome Sequencing of A Novel Member of Infective Endocarditis Causative Bacteria: Bergeyella cardium QL-PH.</title>
        <authorList>
            <person name="Pan H."/>
            <person name="Sun E."/>
            <person name="Zhang Y."/>
        </authorList>
    </citation>
    <scope>NUCLEOTIDE SEQUENCE [LARGE SCALE GENOMIC DNA]</scope>
    <source>
        <strain evidence="1 2">HPQL</strain>
    </source>
</reference>
<keyword evidence="2" id="KW-1185">Reference proteome</keyword>
<dbReference type="OrthoDB" id="9786141at2"/>
<dbReference type="RefSeq" id="WP_120488425.1">
    <property type="nucleotide sequence ID" value="NZ_CP029149.1"/>
</dbReference>